<evidence type="ECO:0000313" key="2">
    <source>
        <dbReference type="EMBL" id="MFL9000080.1"/>
    </source>
</evidence>
<comment type="caution">
    <text evidence="2">The sequence shown here is derived from an EMBL/GenBank/DDBJ whole genome shotgun (WGS) entry which is preliminary data.</text>
</comment>
<organism evidence="2 3">
    <name type="scientific">Pseudomonas azerbaijanorientalis</name>
    <dbReference type="NCBI Taxonomy" id="2842350"/>
    <lineage>
        <taxon>Bacteria</taxon>
        <taxon>Pseudomonadati</taxon>
        <taxon>Pseudomonadota</taxon>
        <taxon>Gammaproteobacteria</taxon>
        <taxon>Pseudomonadales</taxon>
        <taxon>Pseudomonadaceae</taxon>
        <taxon>Pseudomonas</taxon>
    </lineage>
</organism>
<dbReference type="SUPFAM" id="SSF55486">
    <property type="entry name" value="Metalloproteases ('zincins'), catalytic domain"/>
    <property type="match status" value="1"/>
</dbReference>
<accession>A0ABW8W473</accession>
<dbReference type="InterPro" id="IPR001506">
    <property type="entry name" value="Peptidase_M12A"/>
</dbReference>
<name>A0ABW8W473_9PSED</name>
<reference evidence="2 3" key="1">
    <citation type="submission" date="2024-12" db="EMBL/GenBank/DDBJ databases">
        <title>Pseudomonas species isolated from Lotus nodules promote plant growth.</title>
        <authorList>
            <person name="Yu Y.-H."/>
            <person name="Kurtenbach J."/>
            <person name="Crosbie D."/>
            <person name="Brachmann A."/>
            <person name="Marin M."/>
        </authorList>
    </citation>
    <scope>NUCLEOTIDE SEQUENCE [LARGE SCALE GENOMIC DNA]</scope>
    <source>
        <strain evidence="2 3">PLb11B</strain>
    </source>
</reference>
<protein>
    <submittedName>
        <fullName evidence="2">M12 family metallopeptidase</fullName>
    </submittedName>
</protein>
<dbReference type="RefSeq" id="WP_407800659.1">
    <property type="nucleotide sequence ID" value="NZ_JBJNUX010000006.1"/>
</dbReference>
<keyword evidence="3" id="KW-1185">Reference proteome</keyword>
<dbReference type="Proteomes" id="UP001628646">
    <property type="component" value="Unassembled WGS sequence"/>
</dbReference>
<proteinExistence type="predicted"/>
<dbReference type="InterPro" id="IPR024079">
    <property type="entry name" value="MetalloPept_cat_dom_sf"/>
</dbReference>
<feature type="domain" description="Peptidase M12A" evidence="1">
    <location>
        <begin position="58"/>
        <end position="209"/>
    </location>
</feature>
<dbReference type="Gene3D" id="3.40.390.10">
    <property type="entry name" value="Collagenase (Catalytic Domain)"/>
    <property type="match status" value="1"/>
</dbReference>
<gene>
    <name evidence="2" type="ORF">ACJ8NA_15725</name>
</gene>
<evidence type="ECO:0000313" key="3">
    <source>
        <dbReference type="Proteomes" id="UP001628646"/>
    </source>
</evidence>
<dbReference type="Pfam" id="PF01400">
    <property type="entry name" value="Astacin"/>
    <property type="match status" value="1"/>
</dbReference>
<dbReference type="EMBL" id="JBJNUY010000006">
    <property type="protein sequence ID" value="MFL9000080.1"/>
    <property type="molecule type" value="Genomic_DNA"/>
</dbReference>
<evidence type="ECO:0000259" key="1">
    <source>
        <dbReference type="Pfam" id="PF01400"/>
    </source>
</evidence>
<sequence length="243" mass="27436">MSHSHPCKVIEPADIQASYDAAINENPDNANIATTGSRKKRGVATHSKFWANQRTLKVAFLNPPSDTHREAAIKAIMLWQPSINLNLEFVNGSEGDIRITMEAPLNYSAIGTDATLRGPGENTMNIGTAPDHPWFEAAVLHEFGHALGMEHEHQHPKANIPWNKPAVYEHYWTAFQWSKEEVDHNLFRLLETATARTTAYDPTSIMHYPIPNELTIGDWAVYKNTTISQNDRRLMRKAYPKPD</sequence>